<protein>
    <recommendedName>
        <fullName evidence="3">Archaeal Type IV pilin N-terminal domain-containing protein</fullName>
    </recommendedName>
</protein>
<gene>
    <name evidence="1" type="ORF">GCM10009030_37080</name>
</gene>
<evidence type="ECO:0000313" key="2">
    <source>
        <dbReference type="Proteomes" id="UP000605784"/>
    </source>
</evidence>
<reference evidence="1" key="1">
    <citation type="journal article" date="2014" name="Int. J. Syst. Evol. Microbiol.">
        <title>Complete genome sequence of Corynebacterium casei LMG S-19264T (=DSM 44701T), isolated from a smear-ripened cheese.</title>
        <authorList>
            <consortium name="US DOE Joint Genome Institute (JGI-PGF)"/>
            <person name="Walter F."/>
            <person name="Albersmeier A."/>
            <person name="Kalinowski J."/>
            <person name="Ruckert C."/>
        </authorList>
    </citation>
    <scope>NUCLEOTIDE SEQUENCE</scope>
    <source>
        <strain evidence="1">JCM 17820</strain>
    </source>
</reference>
<evidence type="ECO:0000313" key="1">
    <source>
        <dbReference type="EMBL" id="GGO02474.1"/>
    </source>
</evidence>
<reference evidence="1" key="2">
    <citation type="submission" date="2020-09" db="EMBL/GenBank/DDBJ databases">
        <authorList>
            <person name="Sun Q."/>
            <person name="Ohkuma M."/>
        </authorList>
    </citation>
    <scope>NUCLEOTIDE SEQUENCE</scope>
    <source>
        <strain evidence="1">JCM 17820</strain>
    </source>
</reference>
<sequence>MSPVVGVALLVLIVVLLVTVAGTMATSLGSDALTSATVHSQAQYGAAIDEGSKDTLELRVRGYNQRAPETTFELQINGRVVKHWDGQSSVSLRCVYPGDHIYVASINGETSRKVEEYYVQEPTDCPSYNTFPAKFKYAIVDGTSHQINERYAFGLAIDPNGEQFAADYTGSNGMNLGPISLANPWHHIKMYERPIEGLDPPVFVVVMVDNVHWTAVPSPGYNWTDAPPSGLDPGEDAYSITDGKITTDSSSSTEPTNDVFLLFKPGCDQSTVVFVKNDAGYDNEIYLEGTKVIDDANSVSPGTVFTAPGVTCRGDASW</sequence>
<organism evidence="1 2">
    <name type="scientific">Haloarcula pellucida</name>
    <dbReference type="NCBI Taxonomy" id="1427151"/>
    <lineage>
        <taxon>Archaea</taxon>
        <taxon>Methanobacteriati</taxon>
        <taxon>Methanobacteriota</taxon>
        <taxon>Stenosarchaea group</taxon>
        <taxon>Halobacteria</taxon>
        <taxon>Halobacteriales</taxon>
        <taxon>Haloarculaceae</taxon>
        <taxon>Haloarcula</taxon>
    </lineage>
</organism>
<dbReference type="Proteomes" id="UP000605784">
    <property type="component" value="Unassembled WGS sequence"/>
</dbReference>
<dbReference type="EMBL" id="BMOU01000007">
    <property type="protein sequence ID" value="GGO02474.1"/>
    <property type="molecule type" value="Genomic_DNA"/>
</dbReference>
<name>A0A830GU87_9EURY</name>
<proteinExistence type="predicted"/>
<keyword evidence="2" id="KW-1185">Reference proteome</keyword>
<dbReference type="AlphaFoldDB" id="A0A830GU87"/>
<accession>A0A830GU87</accession>
<comment type="caution">
    <text evidence="1">The sequence shown here is derived from an EMBL/GenBank/DDBJ whole genome shotgun (WGS) entry which is preliminary data.</text>
</comment>
<evidence type="ECO:0008006" key="3">
    <source>
        <dbReference type="Google" id="ProtNLM"/>
    </source>
</evidence>